<reference evidence="2" key="1">
    <citation type="submission" date="2020-02" db="EMBL/GenBank/DDBJ databases">
        <authorList>
            <person name="Meier V. D."/>
        </authorList>
    </citation>
    <scope>NUCLEOTIDE SEQUENCE</scope>
    <source>
        <strain evidence="2">AVDCRST_MAG15</strain>
    </source>
</reference>
<feature type="region of interest" description="Disordered" evidence="1">
    <location>
        <begin position="1"/>
        <end position="292"/>
    </location>
</feature>
<dbReference type="EMBL" id="CADCUU010000483">
    <property type="protein sequence ID" value="CAA9436320.1"/>
    <property type="molecule type" value="Genomic_DNA"/>
</dbReference>
<evidence type="ECO:0000313" key="2">
    <source>
        <dbReference type="EMBL" id="CAA9436320.1"/>
    </source>
</evidence>
<feature type="non-terminal residue" evidence="2">
    <location>
        <position position="1"/>
    </location>
</feature>
<sequence>ELARPAPRGAQHPLRRRRPQRPGARQAHPGPLRPQDRERRNPLPAIRPQPRHLGRGRGGLPPRLRDRRPRRGPETDRAGLCPHALAQDALGPPADVDVPGGRRPLRGRPPPRAPLHRGEVQSARPRPRRRHGDGVLSRGRFGAGVPPAPLPPQRQAPSGGGDPVLARPRRLRPVLQRPLRRLRPHGHPGRGGDQRGRPGAVRDQPVPRPRRAQGGGRRVSVQDAGAGPRAEPRLRGILHGQALRGLRGQRPPHPLLGGGCRGEQPLRQRQLRGHAAPAAGHRGLPQGDSRPRAHLRAPCQQLRPAGARKPCAHRRLLGLREPDRVGSRARRQPFGPAGGASGRGRGREPLPVPRGRPGLRPCRHRGWDGAPAPDHGQRLRAGPRPDPRHLGAGHRRLRGKPLRPARLPPAAHRQLRHDQAAGASLHEGAHSAATARTVSGHGL</sequence>
<feature type="compositionally biased region" description="Basic residues" evidence="1">
    <location>
        <begin position="391"/>
        <end position="403"/>
    </location>
</feature>
<feature type="non-terminal residue" evidence="2">
    <location>
        <position position="443"/>
    </location>
</feature>
<proteinExistence type="predicted"/>
<feature type="compositionally biased region" description="Basic residues" evidence="1">
    <location>
        <begin position="167"/>
        <end position="188"/>
    </location>
</feature>
<gene>
    <name evidence="2" type="ORF">AVDCRST_MAG15-3210</name>
</gene>
<name>A0A6J4QFR8_9RHOB</name>
<feature type="compositionally biased region" description="Low complexity" evidence="1">
    <location>
        <begin position="273"/>
        <end position="285"/>
    </location>
</feature>
<organism evidence="2">
    <name type="scientific">uncultured Rubellimicrobium sp</name>
    <dbReference type="NCBI Taxonomy" id="543078"/>
    <lineage>
        <taxon>Bacteria</taxon>
        <taxon>Pseudomonadati</taxon>
        <taxon>Pseudomonadota</taxon>
        <taxon>Alphaproteobacteria</taxon>
        <taxon>Rhodobacterales</taxon>
        <taxon>Roseobacteraceae</taxon>
        <taxon>Rubellimicrobium</taxon>
        <taxon>environmental samples</taxon>
    </lineage>
</organism>
<protein>
    <submittedName>
        <fullName evidence="2">Glutamine synthetase family protein</fullName>
    </submittedName>
</protein>
<feature type="region of interest" description="Disordered" evidence="1">
    <location>
        <begin position="317"/>
        <end position="443"/>
    </location>
</feature>
<dbReference type="AlphaFoldDB" id="A0A6J4QFR8"/>
<evidence type="ECO:0000256" key="1">
    <source>
        <dbReference type="SAM" id="MobiDB-lite"/>
    </source>
</evidence>
<accession>A0A6J4QFR8</accession>